<name>A0ABS1KY71_9BACT</name>
<dbReference type="Pfam" id="PF13585">
    <property type="entry name" value="CHU_C"/>
    <property type="match status" value="1"/>
</dbReference>
<feature type="domain" description="PKD/Chitinase" evidence="2">
    <location>
        <begin position="991"/>
        <end position="1081"/>
    </location>
</feature>
<dbReference type="NCBIfam" id="TIGR04131">
    <property type="entry name" value="Bac_Flav_CTERM"/>
    <property type="match status" value="1"/>
</dbReference>
<feature type="domain" description="PKD/Chitinase" evidence="2">
    <location>
        <begin position="1652"/>
        <end position="1739"/>
    </location>
</feature>
<evidence type="ECO:0000259" key="2">
    <source>
        <dbReference type="SMART" id="SM00089"/>
    </source>
</evidence>
<feature type="domain" description="PKD/Chitinase" evidence="2">
    <location>
        <begin position="1182"/>
        <end position="1269"/>
    </location>
</feature>
<feature type="domain" description="PKD/Chitinase" evidence="2">
    <location>
        <begin position="529"/>
        <end position="616"/>
    </location>
</feature>
<feature type="domain" description="Fibronectin type-III" evidence="1">
    <location>
        <begin position="1181"/>
        <end position="1257"/>
    </location>
</feature>
<dbReference type="InterPro" id="IPR011050">
    <property type="entry name" value="Pectin_lyase_fold/virulence"/>
</dbReference>
<gene>
    <name evidence="3" type="ORF">JI741_23655</name>
</gene>
<dbReference type="InterPro" id="IPR022409">
    <property type="entry name" value="PKD/Chitinase_dom"/>
</dbReference>
<dbReference type="SMART" id="SM00089">
    <property type="entry name" value="PKD"/>
    <property type="match status" value="15"/>
</dbReference>
<feature type="domain" description="Fibronectin type-III" evidence="1">
    <location>
        <begin position="820"/>
        <end position="882"/>
    </location>
</feature>
<dbReference type="SMART" id="SM00060">
    <property type="entry name" value="FN3"/>
    <property type="match status" value="10"/>
</dbReference>
<dbReference type="Proteomes" id="UP000613030">
    <property type="component" value="Unassembled WGS sequence"/>
</dbReference>
<feature type="domain" description="PKD/Chitinase" evidence="2">
    <location>
        <begin position="1559"/>
        <end position="1645"/>
    </location>
</feature>
<organism evidence="3 4">
    <name type="scientific">Chryseolinea lacunae</name>
    <dbReference type="NCBI Taxonomy" id="2801331"/>
    <lineage>
        <taxon>Bacteria</taxon>
        <taxon>Pseudomonadati</taxon>
        <taxon>Bacteroidota</taxon>
        <taxon>Cytophagia</taxon>
        <taxon>Cytophagales</taxon>
        <taxon>Fulvivirgaceae</taxon>
        <taxon>Chryseolinea</taxon>
    </lineage>
</organism>
<feature type="domain" description="Fibronectin type-III" evidence="1">
    <location>
        <begin position="1549"/>
        <end position="1633"/>
    </location>
</feature>
<dbReference type="InterPro" id="IPR003961">
    <property type="entry name" value="FN3_dom"/>
</dbReference>
<accession>A0ABS1KY71</accession>
<feature type="domain" description="PKD/Chitinase" evidence="2">
    <location>
        <begin position="1086"/>
        <end position="1175"/>
    </location>
</feature>
<feature type="domain" description="PKD/Chitinase" evidence="2">
    <location>
        <begin position="1843"/>
        <end position="1929"/>
    </location>
</feature>
<evidence type="ECO:0000259" key="1">
    <source>
        <dbReference type="SMART" id="SM00060"/>
    </source>
</evidence>
<reference evidence="3 4" key="1">
    <citation type="submission" date="2021-01" db="EMBL/GenBank/DDBJ databases">
        <title>Chryseolinea sp. Jin1 Genome sequencing and assembly.</title>
        <authorList>
            <person name="Kim I."/>
        </authorList>
    </citation>
    <scope>NUCLEOTIDE SEQUENCE [LARGE SCALE GENOMIC DNA]</scope>
    <source>
        <strain evidence="3 4">Jin1</strain>
    </source>
</reference>
<feature type="domain" description="PKD/Chitinase" evidence="2">
    <location>
        <begin position="1371"/>
        <end position="1458"/>
    </location>
</feature>
<feature type="domain" description="PKD/Chitinase" evidence="2">
    <location>
        <begin position="715"/>
        <end position="801"/>
    </location>
</feature>
<dbReference type="Gene3D" id="2.160.20.10">
    <property type="entry name" value="Single-stranded right-handed beta-helix, Pectin lyase-like"/>
    <property type="match status" value="1"/>
</dbReference>
<dbReference type="SUPFAM" id="SSF49299">
    <property type="entry name" value="PKD domain"/>
    <property type="match status" value="15"/>
</dbReference>
<dbReference type="NCBIfam" id="NF041518">
    <property type="entry name" value="choice_anch_Q"/>
    <property type="match status" value="1"/>
</dbReference>
<feature type="domain" description="Fibronectin type-III" evidence="1">
    <location>
        <begin position="635"/>
        <end position="698"/>
    </location>
</feature>
<feature type="domain" description="Fibronectin type-III" evidence="1">
    <location>
        <begin position="1088"/>
        <end position="1164"/>
    </location>
</feature>
<evidence type="ECO:0000313" key="4">
    <source>
        <dbReference type="Proteomes" id="UP000613030"/>
    </source>
</evidence>
<dbReference type="InterPro" id="IPR013783">
    <property type="entry name" value="Ig-like_fold"/>
</dbReference>
<dbReference type="PANTHER" id="PTHR46182">
    <property type="entry name" value="FI19480P1"/>
    <property type="match status" value="1"/>
</dbReference>
<dbReference type="RefSeq" id="WP_202013906.1">
    <property type="nucleotide sequence ID" value="NZ_JAERRB010000010.1"/>
</dbReference>
<feature type="domain" description="Fibronectin type-III" evidence="1">
    <location>
        <begin position="496"/>
        <end position="604"/>
    </location>
</feature>
<dbReference type="PANTHER" id="PTHR46182:SF2">
    <property type="entry name" value="FI19480P1"/>
    <property type="match status" value="1"/>
</dbReference>
<feature type="domain" description="PKD/Chitinase" evidence="2">
    <location>
        <begin position="1276"/>
        <end position="1364"/>
    </location>
</feature>
<feature type="domain" description="PKD/Chitinase" evidence="2">
    <location>
        <begin position="901"/>
        <end position="988"/>
    </location>
</feature>
<feature type="domain" description="Fibronectin type-III" evidence="1">
    <location>
        <begin position="1324"/>
        <end position="1446"/>
    </location>
</feature>
<protein>
    <submittedName>
        <fullName evidence="3">Tandem-95 repeat protein</fullName>
    </submittedName>
</protein>
<dbReference type="NCBIfam" id="NF012211">
    <property type="entry name" value="tand_rpt_95"/>
    <property type="match status" value="1"/>
</dbReference>
<feature type="domain" description="Fibronectin type-III" evidence="1">
    <location>
        <begin position="1664"/>
        <end position="1822"/>
    </location>
</feature>
<dbReference type="InterPro" id="IPR059226">
    <property type="entry name" value="Choice_anch_Q_dom"/>
</dbReference>
<dbReference type="CDD" id="cd00146">
    <property type="entry name" value="PKD"/>
    <property type="match status" value="4"/>
</dbReference>
<proteinExistence type="predicted"/>
<keyword evidence="4" id="KW-1185">Reference proteome</keyword>
<feature type="domain" description="PKD/Chitinase" evidence="2">
    <location>
        <begin position="808"/>
        <end position="894"/>
    </location>
</feature>
<comment type="caution">
    <text evidence="3">The sequence shown here is derived from an EMBL/GenBank/DDBJ whole genome shotgun (WGS) entry which is preliminary data.</text>
</comment>
<feature type="domain" description="PKD/Chitinase" evidence="2">
    <location>
        <begin position="437"/>
        <end position="522"/>
    </location>
</feature>
<evidence type="ECO:0000313" key="3">
    <source>
        <dbReference type="EMBL" id="MBL0744248.1"/>
    </source>
</evidence>
<dbReference type="SMART" id="SM00710">
    <property type="entry name" value="PbH1"/>
    <property type="match status" value="6"/>
</dbReference>
<feature type="domain" description="PKD/Chitinase" evidence="2">
    <location>
        <begin position="623"/>
        <end position="710"/>
    </location>
</feature>
<dbReference type="InterPro" id="IPR035986">
    <property type="entry name" value="PKD_dom_sf"/>
</dbReference>
<feature type="domain" description="PKD/Chitinase" evidence="2">
    <location>
        <begin position="1746"/>
        <end position="1832"/>
    </location>
</feature>
<feature type="domain" description="Fibronectin type-III" evidence="1">
    <location>
        <begin position="716"/>
        <end position="789"/>
    </location>
</feature>
<dbReference type="InterPro" id="IPR026341">
    <property type="entry name" value="T9SS_type_B"/>
</dbReference>
<dbReference type="Gene3D" id="2.60.40.10">
    <property type="entry name" value="Immunoglobulins"/>
    <property type="match status" value="16"/>
</dbReference>
<dbReference type="SUPFAM" id="SSF51126">
    <property type="entry name" value="Pectin lyase-like"/>
    <property type="match status" value="1"/>
</dbReference>
<sequence>MLTTLCSHVYAQCGCDFIISTAATEWQFDGAKKGVKPGNKICFASGTRTGIGLLNIKGTKDKPVIITNMCDGKVVINAPASYGNCIQVDNCQYIQFTGSANPAEKYGIEIRGGQMGINFQGLSTEVEADHLKVNFTGCCGIVAKTDPTCDQKTWRANFAMTNTRIHDNYIGDTGCEGVYLGNSHYDTGVDRGCGQTVLEHAMEGVYIYNNELRNIGNDGIQIGGAPKDVEVHHNTIYNVATKANYGHQNGFQAGGGTTRALVHDNIVDTGTGHCYYDSGGGGIYYNNIGINGLQGGFLLQDTNPGYAPTGFIVTNNTLINCQMVGLLMFSENPAQSQFVNNIIVATNQSGYSYVKLNNPSGVIKLIDANNIKTNDINLPKFVNASGKDFHLQPTSPALDAGKDMTSFGITDDFDGNIRPSNGKFDIGAFEYQSGKVSSNAGKDVIITLPTNSVTLPGSGNSATGITGYKWTKKSGGVATLANDLTATLSVSGLVAGSYVFQLEVTDAGGSAFDDVTVTVNPAAVNQNPTANAGKDQTVTLPTSTITLKGQGTDPEGSVLTYAWAKLSGPAVTLAGATTTDLVLTALLEGTYQFQLTVTDDKGASATATVKVTVNPAATNKPPVVAAGADKTIYLPINQVVLTATASDPEGGALTFLWEKKSGSTATLANDKTISLTASSLLLGTYVFRVTVTDDKGATAFDEVTVQVLQANQNPVPNAGKDLSITLPTNTVVISGSATDDGSITTYAWTKTSGGAATLTNAATATLTASGLVAGTYVFRLTVTDNNSASAYDEVTVVVNAIPVNTPPVVNAGADKNLTLPTNTVILTGTATDADGIATTVWTKKSGPTATLVNQNTLNLTLQNLVAGVYVFTLEATDTKGAKNSADVVVAVQPNTVNQSPVASAGPNKFVTLPANSTTLTGTSSDPDGSIASVVWTKASGPAVTISGDNTATLSLSALVEGIYVFRFTVTDNQGASASDLATVTVTTGNISPVVNAGGDKTVSAAVGSYEINASANDPDGTIDLFAWIQVSGPNTATLSGQGSATLSVSNLIVGNYVFKITVTDDMLATAEDQMTLTVLPASTNQLPLVKAESDQVIYLPTNSIVLTSTANDPDGTIVSNAWTQTGGTAALMDNQNTDALTVLNLVQGVYKFKITVTDNNGGTGTDDVQVTVLPATTNQPPVANSGGNKIIQLPTNTVTLAGSGTDSDGSIASYAWIKTSGPAATLATPTNASLIVNGLLQGTYVFRLTVTDDKGATAASSATVTVLPATVNHSPFADAGPNQSLYQPASTTSLTGSGFDEDGTITKYAWTQASGPAGAVIATPAAATTDISNLALGTYTFRLTVTDNANATGSDDILVTVSDASANKPPVAIVQDNQTITLPTNSINLVGSGFDPDGIITTYKWSKVSGGAATLANDNTPTLTVTGMAAGQYTFKLVVTDNGGASNEDVTMVIVRPQNINQPPIAFAGGDKRLYLPVNATSLLGSGSDVDGTVIEYAWTQPGGPPSTMTGQDVPTLKVSALTQGSFVYRITVTDDMLASSFDEMALVVAPPTNNLAPQVIVGNDTTIYLPQTTLSLKASVTDDGAVQNFLWTKVNGPALTLNNPTEQDLDVTNLVEGTYTLQLTATDNVGASSFDQIVVKVMPGTVNQPPTVSAGPDKTIALPTTQVTLNGTATDSDGSIATLKWTKTSGGAATLTGDQTLSLQLSGLAVGTYVFTLTATDNSGVVASDNVQVVVNPVPPNQPPVVDAGPSQVVSLPATATTLNGTATDTDGTVTAVKWTQLQGPNTATLANSTSLTLTVSNLVIGTYVFRLTATDNNSASAFSDAIVFVSENPNDTKKKPIAYAGDDLTVVLPDNAVSIAGEGLDPDGFIERYLWEQTAGAQVPYTVENNILHITDMTLGSYAFRLTVVDSDTLSGFDDVNITVIEKVDEIPKFFSPNNDAVGDYWTFRNVEAYRECSLKVFARSGQEVFGAFPYENNWNGTFHGKPLNEGDYYYTLSCTDGRKLTGAVRILR</sequence>
<dbReference type="Pfam" id="PF22352">
    <property type="entry name" value="K319L-like_PKD"/>
    <property type="match status" value="16"/>
</dbReference>
<dbReference type="EMBL" id="JAERRB010000010">
    <property type="protein sequence ID" value="MBL0744248.1"/>
    <property type="molecule type" value="Genomic_DNA"/>
</dbReference>
<dbReference type="InterPro" id="IPR006626">
    <property type="entry name" value="PbH1"/>
</dbReference>
<feature type="domain" description="Fibronectin type-III" evidence="1">
    <location>
        <begin position="913"/>
        <end position="976"/>
    </location>
</feature>
<dbReference type="InterPro" id="IPR012334">
    <property type="entry name" value="Pectin_lyas_fold"/>
</dbReference>
<dbReference type="InterPro" id="IPR029865">
    <property type="entry name" value="KIAA0319-like"/>
</dbReference>